<comment type="caution">
    <text evidence="1">The sequence shown here is derived from an EMBL/GenBank/DDBJ whole genome shotgun (WGS) entry which is preliminary data.</text>
</comment>
<protein>
    <submittedName>
        <fullName evidence="1">Uncharacterized protein</fullName>
    </submittedName>
</protein>
<dbReference type="EMBL" id="RDSR01000007">
    <property type="protein sequence ID" value="RNE63816.1"/>
    <property type="molecule type" value="Genomic_DNA"/>
</dbReference>
<dbReference type="AlphaFoldDB" id="A0A3M8LEA7"/>
<keyword evidence="2" id="KW-1185">Reference proteome</keyword>
<evidence type="ECO:0000313" key="2">
    <source>
        <dbReference type="Proteomes" id="UP000279859"/>
    </source>
</evidence>
<proteinExistence type="predicted"/>
<evidence type="ECO:0000313" key="1">
    <source>
        <dbReference type="EMBL" id="RNE63816.1"/>
    </source>
</evidence>
<gene>
    <name evidence="1" type="ORF">EEJ31_06215</name>
</gene>
<sequence length="105" mass="11254">MAQSHGIVDDDLELAALSPTEWRVTNRHVALDDARSLVAFVEKVGNGYELMRFGDPIEFGRFASLDAVLGHLAGHVASAGSAAGRTVARVTDLASVRRSHLAQEK</sequence>
<name>A0A3M8LEA7_9MICO</name>
<accession>A0A3M8LEA7</accession>
<organism evidence="1 2">
    <name type="scientific">Cryobacterium tepidiphilum</name>
    <dbReference type="NCBI Taxonomy" id="2486026"/>
    <lineage>
        <taxon>Bacteria</taxon>
        <taxon>Bacillati</taxon>
        <taxon>Actinomycetota</taxon>
        <taxon>Actinomycetes</taxon>
        <taxon>Micrococcales</taxon>
        <taxon>Microbacteriaceae</taxon>
        <taxon>Cryobacterium</taxon>
    </lineage>
</organism>
<reference evidence="1 2" key="1">
    <citation type="submission" date="2018-11" db="EMBL/GenBank/DDBJ databases">
        <title>Cryobacterium sp. nov., isolated from rhizosphere soil of lettuce.</title>
        <authorList>
            <person name="Wang Y."/>
        </authorList>
    </citation>
    <scope>NUCLEOTIDE SEQUENCE [LARGE SCALE GENOMIC DNA]</scope>
    <source>
        <strain evidence="1 2">NEAU-85</strain>
    </source>
</reference>
<dbReference type="Proteomes" id="UP000279859">
    <property type="component" value="Unassembled WGS sequence"/>
</dbReference>